<dbReference type="InterPro" id="IPR024156">
    <property type="entry name" value="Small_GTPase_ARF"/>
</dbReference>
<dbReference type="InterPro" id="IPR005225">
    <property type="entry name" value="Small_GTP-bd"/>
</dbReference>
<dbReference type="Gene3D" id="3.40.50.300">
    <property type="entry name" value="P-loop containing nucleotide triphosphate hydrolases"/>
    <property type="match status" value="1"/>
</dbReference>
<organism evidence="6 7">
    <name type="scientific">Ranitomeya imitator</name>
    <name type="common">mimic poison frog</name>
    <dbReference type="NCBI Taxonomy" id="111125"/>
    <lineage>
        <taxon>Eukaryota</taxon>
        <taxon>Metazoa</taxon>
        <taxon>Chordata</taxon>
        <taxon>Craniata</taxon>
        <taxon>Vertebrata</taxon>
        <taxon>Euteleostomi</taxon>
        <taxon>Amphibia</taxon>
        <taxon>Batrachia</taxon>
        <taxon>Anura</taxon>
        <taxon>Neobatrachia</taxon>
        <taxon>Hyloidea</taxon>
        <taxon>Dendrobatidae</taxon>
        <taxon>Dendrobatinae</taxon>
        <taxon>Ranitomeya</taxon>
    </lineage>
</organism>
<dbReference type="Pfam" id="PF00025">
    <property type="entry name" value="Arf"/>
    <property type="match status" value="1"/>
</dbReference>
<protein>
    <recommendedName>
        <fullName evidence="5">MADF domain-containing protein</fullName>
    </recommendedName>
</protein>
<keyword evidence="1" id="KW-0547">Nucleotide-binding</keyword>
<dbReference type="SUPFAM" id="SSF52540">
    <property type="entry name" value="P-loop containing nucleoside triphosphate hydrolases"/>
    <property type="match status" value="1"/>
</dbReference>
<feature type="coiled-coil region" evidence="3">
    <location>
        <begin position="409"/>
        <end position="443"/>
    </location>
</feature>
<evidence type="ECO:0000256" key="3">
    <source>
        <dbReference type="SAM" id="Coils"/>
    </source>
</evidence>
<gene>
    <name evidence="6" type="ORF">RIMI_LOCUS10914442</name>
</gene>
<evidence type="ECO:0000259" key="5">
    <source>
        <dbReference type="PROSITE" id="PS51029"/>
    </source>
</evidence>
<dbReference type="PROSITE" id="PS51029">
    <property type="entry name" value="MADF"/>
    <property type="match status" value="1"/>
</dbReference>
<feature type="compositionally biased region" description="Polar residues" evidence="4">
    <location>
        <begin position="509"/>
        <end position="533"/>
    </location>
</feature>
<dbReference type="Proteomes" id="UP001176940">
    <property type="component" value="Unassembled WGS sequence"/>
</dbReference>
<dbReference type="InterPro" id="IPR027417">
    <property type="entry name" value="P-loop_NTPase"/>
</dbReference>
<dbReference type="PANTHER" id="PTHR11711">
    <property type="entry name" value="ADP RIBOSYLATION FACTOR-RELATED"/>
    <property type="match status" value="1"/>
</dbReference>
<dbReference type="EMBL" id="CAUEEQ010024108">
    <property type="protein sequence ID" value="CAJ0945467.1"/>
    <property type="molecule type" value="Genomic_DNA"/>
</dbReference>
<keyword evidence="2" id="KW-0342">GTP-binding</keyword>
<dbReference type="PROSITE" id="PS51417">
    <property type="entry name" value="ARF"/>
    <property type="match status" value="1"/>
</dbReference>
<evidence type="ECO:0000256" key="2">
    <source>
        <dbReference type="ARBA" id="ARBA00023134"/>
    </source>
</evidence>
<feature type="region of interest" description="Disordered" evidence="4">
    <location>
        <begin position="482"/>
        <end position="533"/>
    </location>
</feature>
<dbReference type="CDD" id="cd04153">
    <property type="entry name" value="Arl5_Arl8"/>
    <property type="match status" value="1"/>
</dbReference>
<dbReference type="SMART" id="SM00177">
    <property type="entry name" value="ARF"/>
    <property type="match status" value="1"/>
</dbReference>
<dbReference type="InterPro" id="IPR006578">
    <property type="entry name" value="MADF-dom"/>
</dbReference>
<dbReference type="SMART" id="SM00178">
    <property type="entry name" value="SAR"/>
    <property type="match status" value="1"/>
</dbReference>
<sequence>MGILFTKIWRLFSHQEHKVIIVGLDNAGKTTILYQFSMNEVVHTSPTIGSNVEEIVVNNTRFLMWDIGGQESLRSSWNTYYTNTEFVIVVVDSTDRERISVTREELYKMLSHEDLKKAGLLVFANKQDVKECMTVAEISQFLKLTSVKDHQWHIQACCALTGEGSCPVECGNKLTTASLRIKHRLSGIVSSDSMSDTDVSSSSVSAIFSSESSKSATKKKRIVVDEEPLTIHNETLINLVEANPSIWDQSDSSHHDIVKNRKLWDQIICHFDPRYMEKSTTSKKKIADAVHTRWKSIRDRFVRDYRNSQNAPSGSSGKRVTPYVHYDQLLFLQKTVSQRSTICSTAAPRPAEELEPSSVEPTQPEDVSGISEPRSADRSTVAAGVSARLQSQRGRKRASQKDEADAIIVDGLQRVEDMCRSELKDLRREITELQARESVYSANEWKLLLLSYVPVVQNIPAHRNLMFRQRLNELVEEFVGTEEPAPSGRRRLDMPPYNPQYRGRGETSVEPQRQCSSPSYSWADNTPVQYQSL</sequence>
<evidence type="ECO:0000313" key="7">
    <source>
        <dbReference type="Proteomes" id="UP001176940"/>
    </source>
</evidence>
<proteinExistence type="predicted"/>
<accession>A0ABN9LNP1</accession>
<dbReference type="NCBIfam" id="TIGR00231">
    <property type="entry name" value="small_GTP"/>
    <property type="match status" value="1"/>
</dbReference>
<dbReference type="InterPro" id="IPR006689">
    <property type="entry name" value="Small_GTPase_ARF/SAR"/>
</dbReference>
<name>A0ABN9LNP1_9NEOB</name>
<keyword evidence="3" id="KW-0175">Coiled coil</keyword>
<feature type="region of interest" description="Disordered" evidence="4">
    <location>
        <begin position="343"/>
        <end position="403"/>
    </location>
</feature>
<feature type="domain" description="MADF" evidence="5">
    <location>
        <begin position="235"/>
        <end position="337"/>
    </location>
</feature>
<evidence type="ECO:0000256" key="1">
    <source>
        <dbReference type="ARBA" id="ARBA00022741"/>
    </source>
</evidence>
<dbReference type="PRINTS" id="PR00328">
    <property type="entry name" value="SAR1GTPBP"/>
</dbReference>
<comment type="caution">
    <text evidence="6">The sequence shown here is derived from an EMBL/GenBank/DDBJ whole genome shotgun (WGS) entry which is preliminary data.</text>
</comment>
<dbReference type="SMART" id="SM00595">
    <property type="entry name" value="MADF"/>
    <property type="match status" value="1"/>
</dbReference>
<dbReference type="Pfam" id="PF10545">
    <property type="entry name" value="MADF_DNA_bdg"/>
    <property type="match status" value="1"/>
</dbReference>
<keyword evidence="7" id="KW-1185">Reference proteome</keyword>
<evidence type="ECO:0000256" key="4">
    <source>
        <dbReference type="SAM" id="MobiDB-lite"/>
    </source>
</evidence>
<reference evidence="6" key="1">
    <citation type="submission" date="2023-07" db="EMBL/GenBank/DDBJ databases">
        <authorList>
            <person name="Stuckert A."/>
        </authorList>
    </citation>
    <scope>NUCLEOTIDE SEQUENCE</scope>
</reference>
<evidence type="ECO:0000313" key="6">
    <source>
        <dbReference type="EMBL" id="CAJ0945467.1"/>
    </source>
</evidence>